<dbReference type="AlphaFoldDB" id="A0AAV9WT53"/>
<keyword evidence="7" id="KW-0472">Membrane</keyword>
<evidence type="ECO:0000256" key="7">
    <source>
        <dbReference type="SAM" id="Phobius"/>
    </source>
</evidence>
<dbReference type="GO" id="GO:0016705">
    <property type="term" value="F:oxidoreductase activity, acting on paired donors, with incorporation or reduction of molecular oxygen"/>
    <property type="evidence" value="ECO:0007669"/>
    <property type="project" value="InterPro"/>
</dbReference>
<dbReference type="InterPro" id="IPR036396">
    <property type="entry name" value="Cyt_P450_sf"/>
</dbReference>
<evidence type="ECO:0000313" key="9">
    <source>
        <dbReference type="Proteomes" id="UP001365542"/>
    </source>
</evidence>
<comment type="caution">
    <text evidence="8">The sequence shown here is derived from an EMBL/GenBank/DDBJ whole genome shotgun (WGS) entry which is preliminary data.</text>
</comment>
<comment type="cofactor">
    <cofactor evidence="1 6">
        <name>heme</name>
        <dbReference type="ChEBI" id="CHEBI:30413"/>
    </cofactor>
</comment>
<gene>
    <name evidence="8" type="ORF">TWF694_005983</name>
</gene>
<dbReference type="Gene3D" id="1.10.630.10">
    <property type="entry name" value="Cytochrome P450"/>
    <property type="match status" value="1"/>
</dbReference>
<dbReference type="EMBL" id="JAVHJO010000019">
    <property type="protein sequence ID" value="KAK6523085.1"/>
    <property type="molecule type" value="Genomic_DNA"/>
</dbReference>
<dbReference type="GO" id="GO:0020037">
    <property type="term" value="F:heme binding"/>
    <property type="evidence" value="ECO:0007669"/>
    <property type="project" value="InterPro"/>
</dbReference>
<dbReference type="GO" id="GO:0005506">
    <property type="term" value="F:iron ion binding"/>
    <property type="evidence" value="ECO:0007669"/>
    <property type="project" value="InterPro"/>
</dbReference>
<keyword evidence="6" id="KW-0349">Heme</keyword>
<evidence type="ECO:0000313" key="8">
    <source>
        <dbReference type="EMBL" id="KAK6523085.1"/>
    </source>
</evidence>
<dbReference type="Pfam" id="PF00067">
    <property type="entry name" value="p450"/>
    <property type="match status" value="1"/>
</dbReference>
<evidence type="ECO:0000256" key="4">
    <source>
        <dbReference type="ARBA" id="ARBA00023002"/>
    </source>
</evidence>
<keyword evidence="5 6" id="KW-0408">Iron</keyword>
<proteinExistence type="inferred from homology"/>
<organism evidence="8 9">
    <name type="scientific">Orbilia ellipsospora</name>
    <dbReference type="NCBI Taxonomy" id="2528407"/>
    <lineage>
        <taxon>Eukaryota</taxon>
        <taxon>Fungi</taxon>
        <taxon>Dikarya</taxon>
        <taxon>Ascomycota</taxon>
        <taxon>Pezizomycotina</taxon>
        <taxon>Orbiliomycetes</taxon>
        <taxon>Orbiliales</taxon>
        <taxon>Orbiliaceae</taxon>
        <taxon>Orbilia</taxon>
    </lineage>
</organism>
<keyword evidence="4" id="KW-0560">Oxidoreductase</keyword>
<feature type="transmembrane region" description="Helical" evidence="7">
    <location>
        <begin position="16"/>
        <end position="37"/>
    </location>
</feature>
<dbReference type="SUPFAM" id="SSF48264">
    <property type="entry name" value="Cytochrome P450"/>
    <property type="match status" value="1"/>
</dbReference>
<dbReference type="InterPro" id="IPR001128">
    <property type="entry name" value="Cyt_P450"/>
</dbReference>
<evidence type="ECO:0000256" key="6">
    <source>
        <dbReference type="PIRSR" id="PIRSR602403-1"/>
    </source>
</evidence>
<reference evidence="8 9" key="1">
    <citation type="submission" date="2019-10" db="EMBL/GenBank/DDBJ databases">
        <authorList>
            <person name="Palmer J.M."/>
        </authorList>
    </citation>
    <scope>NUCLEOTIDE SEQUENCE [LARGE SCALE GENOMIC DNA]</scope>
    <source>
        <strain evidence="8 9">TWF694</strain>
    </source>
</reference>
<protein>
    <recommendedName>
        <fullName evidence="10">Cytochrome P450</fullName>
    </recommendedName>
</protein>
<evidence type="ECO:0000256" key="3">
    <source>
        <dbReference type="ARBA" id="ARBA00022723"/>
    </source>
</evidence>
<name>A0AAV9WT53_9PEZI</name>
<sequence>MLTSVYKHLADCPERLFSLAGAAVIIYFISSAIYEIYFSPLAKIPGPWYIRVSRFWLISRVATARVATDIESLHEHYGPYVRIGPNEVSISDIESVKKIHSVHDPYLKSRLYKKLGNGLSSLFFIVDPEAYKHRRMAYGNAFSKSNLSLMEPVVRKYVNTCVRKIKQDIDNKGITDMMKWIQAMSTDIIGEISYGQELGMLESENFNSVLQDAVTYTIIIAIRGHFPLWRALESIITHIPHPKVQHTFGCERRILAYGADILENLQPNVQNGKNGKTQQSLFSKILANSKNSRIKHKMTINEIKQEALLVLIAGSHTITIVGTYICWAIFKRRDIRRKLETEFSTLNKDVTDEKLQKLPYFSQVLKEALRLYPAGQIPAPRVVPGGTGGRQLGEYFFPSGTEVLTPIYTIQRDRTIFPDPHSLKPERWNNPTKEMEAAILTFGGASRPCIGQQLAMMELRLLVATLLQSCADVELADSCTDESMEFVEYMSVRPKANKCELRRRTTEKVSD</sequence>
<keyword evidence="7" id="KW-1133">Transmembrane helix</keyword>
<feature type="transmembrane region" description="Helical" evidence="7">
    <location>
        <begin position="307"/>
        <end position="330"/>
    </location>
</feature>
<evidence type="ECO:0008006" key="10">
    <source>
        <dbReference type="Google" id="ProtNLM"/>
    </source>
</evidence>
<dbReference type="InterPro" id="IPR050121">
    <property type="entry name" value="Cytochrome_P450_monoxygenase"/>
</dbReference>
<accession>A0AAV9WT53</accession>
<dbReference type="Proteomes" id="UP001365542">
    <property type="component" value="Unassembled WGS sequence"/>
</dbReference>
<keyword evidence="3 6" id="KW-0479">Metal-binding</keyword>
<dbReference type="PRINTS" id="PR00385">
    <property type="entry name" value="P450"/>
</dbReference>
<evidence type="ECO:0000256" key="2">
    <source>
        <dbReference type="ARBA" id="ARBA00010617"/>
    </source>
</evidence>
<dbReference type="PANTHER" id="PTHR24305:SF96">
    <property type="entry name" value="CYTOCHROME P450 MONOOXYGENASE STCB-RELATED"/>
    <property type="match status" value="1"/>
</dbReference>
<feature type="binding site" description="axial binding residue" evidence="6">
    <location>
        <position position="449"/>
    </location>
    <ligand>
        <name>heme</name>
        <dbReference type="ChEBI" id="CHEBI:30413"/>
    </ligand>
    <ligandPart>
        <name>Fe</name>
        <dbReference type="ChEBI" id="CHEBI:18248"/>
    </ligandPart>
</feature>
<dbReference type="PRINTS" id="PR00465">
    <property type="entry name" value="EP450IV"/>
</dbReference>
<evidence type="ECO:0000256" key="5">
    <source>
        <dbReference type="ARBA" id="ARBA00023004"/>
    </source>
</evidence>
<keyword evidence="7" id="KW-0812">Transmembrane</keyword>
<dbReference type="InterPro" id="IPR002403">
    <property type="entry name" value="Cyt_P450_E_grp-IV"/>
</dbReference>
<dbReference type="GO" id="GO:0004497">
    <property type="term" value="F:monooxygenase activity"/>
    <property type="evidence" value="ECO:0007669"/>
    <property type="project" value="InterPro"/>
</dbReference>
<dbReference type="PANTHER" id="PTHR24305">
    <property type="entry name" value="CYTOCHROME P450"/>
    <property type="match status" value="1"/>
</dbReference>
<keyword evidence="9" id="KW-1185">Reference proteome</keyword>
<evidence type="ECO:0000256" key="1">
    <source>
        <dbReference type="ARBA" id="ARBA00001971"/>
    </source>
</evidence>
<comment type="similarity">
    <text evidence="2">Belongs to the cytochrome P450 family.</text>
</comment>